<dbReference type="GO" id="GO:0016567">
    <property type="term" value="P:protein ubiquitination"/>
    <property type="evidence" value="ECO:0007669"/>
    <property type="project" value="InterPro"/>
</dbReference>
<reference evidence="13" key="1">
    <citation type="submission" date="2015-01" db="EMBL/GenBank/DDBJ databases">
        <title>The Genome Sequence of Cladophialophora bantiana CBS 173.52.</title>
        <authorList>
            <consortium name="The Broad Institute Genomics Platform"/>
            <person name="Cuomo C."/>
            <person name="de Hoog S."/>
            <person name="Gorbushina A."/>
            <person name="Stielow B."/>
            <person name="Teixiera M."/>
            <person name="Abouelleil A."/>
            <person name="Chapman S.B."/>
            <person name="Priest M."/>
            <person name="Young S.K."/>
            <person name="Wortman J."/>
            <person name="Nusbaum C."/>
            <person name="Birren B."/>
        </authorList>
    </citation>
    <scope>NUCLEOTIDE SEQUENCE [LARGE SCALE GENOMIC DNA]</scope>
    <source>
        <strain evidence="13">CBS 173.52</strain>
    </source>
</reference>
<evidence type="ECO:0000256" key="10">
    <source>
        <dbReference type="SAM" id="MobiDB-lite"/>
    </source>
</evidence>
<dbReference type="SUPFAM" id="SSF57850">
    <property type="entry name" value="RING/U-box"/>
    <property type="match status" value="2"/>
</dbReference>
<dbReference type="GeneID" id="27704629"/>
<keyword evidence="3" id="KW-0808">Transferase</keyword>
<dbReference type="Pfam" id="PF01485">
    <property type="entry name" value="IBR"/>
    <property type="match status" value="2"/>
</dbReference>
<dbReference type="InterPro" id="IPR044066">
    <property type="entry name" value="TRIAD_supradom"/>
</dbReference>
<evidence type="ECO:0000256" key="2">
    <source>
        <dbReference type="ARBA" id="ARBA00012251"/>
    </source>
</evidence>
<dbReference type="RefSeq" id="XP_016614396.1">
    <property type="nucleotide sequence ID" value="XM_016769412.1"/>
</dbReference>
<evidence type="ECO:0000259" key="11">
    <source>
        <dbReference type="PROSITE" id="PS50089"/>
    </source>
</evidence>
<name>A0A0D2FLX3_CLAB1</name>
<dbReference type="InterPro" id="IPR002867">
    <property type="entry name" value="IBR_dom"/>
</dbReference>
<keyword evidence="6 9" id="KW-0863">Zinc-finger</keyword>
<dbReference type="CDD" id="cd20335">
    <property type="entry name" value="BRcat_RBR"/>
    <property type="match status" value="1"/>
</dbReference>
<dbReference type="InterPro" id="IPR031127">
    <property type="entry name" value="E3_UB_ligase_RBR"/>
</dbReference>
<feature type="region of interest" description="Disordered" evidence="10">
    <location>
        <begin position="397"/>
        <end position="451"/>
    </location>
</feature>
<gene>
    <name evidence="13" type="ORF">Z519_11701</name>
</gene>
<feature type="compositionally biased region" description="Polar residues" evidence="10">
    <location>
        <begin position="84"/>
        <end position="94"/>
    </location>
</feature>
<dbReference type="GO" id="GO:0008270">
    <property type="term" value="F:zinc ion binding"/>
    <property type="evidence" value="ECO:0007669"/>
    <property type="project" value="UniProtKB-KW"/>
</dbReference>
<evidence type="ECO:0000256" key="3">
    <source>
        <dbReference type="ARBA" id="ARBA00022679"/>
    </source>
</evidence>
<evidence type="ECO:0000256" key="8">
    <source>
        <dbReference type="ARBA" id="ARBA00022833"/>
    </source>
</evidence>
<feature type="compositionally biased region" description="Basic residues" evidence="10">
    <location>
        <begin position="397"/>
        <end position="406"/>
    </location>
</feature>
<dbReference type="EMBL" id="KN847002">
    <property type="protein sequence ID" value="KIW87727.1"/>
    <property type="molecule type" value="Genomic_DNA"/>
</dbReference>
<dbReference type="HOGENOM" id="CLU_434111_0_0_1"/>
<dbReference type="Pfam" id="PF15227">
    <property type="entry name" value="zf-C3HC4_4"/>
    <property type="match status" value="1"/>
</dbReference>
<dbReference type="Gene3D" id="1.20.120.1750">
    <property type="match status" value="1"/>
</dbReference>
<dbReference type="EC" id="2.3.2.31" evidence="2"/>
<sequence length="630" mass="68963">MVNNARRRGAGSQVSSGHRVSCVFPAAGPVSNSLVSTLPTVTLRRAGQNNPSTQGDLLDFLRFWYGESDTFTLSNVEVLEETAGSRNEMTSQPRQVDPKDLVPGPVTDDSRGAAGHAALTKEPSDSLSGGHQWMIRPFADPMSYPAYPNRVLGDPQTIARRKRPLESVSPGFRTHLSGSPGNGDIVTCRACLDPLEDPISLNCGHCYCRPCLNHLVSVGIANKMSWPPKCCGGWQPVDVGSLHQYLDQEVFARYLDVQEEYSNPNPVYCSNKFCSRHIPLSQIQNTTGKFVLCSKCGVQTCTECKQGHGGHVGDGGTTCKGLEDLMDVRDRQLARSKQWKQCPGCKNLVERIDGCSNMNCSCGSRFCYKCGVNMSNTAYCRCRGSLDETDLLRQRRRDLRKKRASRKVPSSLDSSEPDASSSSTPLSKEQSFPWERSDPPKLPPRRIPRLASKALCRRGASRLSRTDALVNAPRPEEITQPQPPLYASLARAPQIEDELNKTNSGNQAVSPEVTYGHLKPILGPSSASGYFPNSGGSNATWSAVPPVPLIPDPFWSTPVPGVLPENPYVESTMPCLSYASLPQKPPDLSKFVLHDADLPPQSGHMDLPRVDEKLGVDFGGFDWDACHWPR</sequence>
<evidence type="ECO:0000256" key="5">
    <source>
        <dbReference type="ARBA" id="ARBA00022737"/>
    </source>
</evidence>
<comment type="catalytic activity">
    <reaction evidence="1">
        <text>[E2 ubiquitin-conjugating enzyme]-S-ubiquitinyl-L-cysteine + [acceptor protein]-L-lysine = [E2 ubiquitin-conjugating enzyme]-L-cysteine + [acceptor protein]-N(6)-ubiquitinyl-L-lysine.</text>
        <dbReference type="EC" id="2.3.2.31"/>
    </reaction>
</comment>
<organism evidence="13 14">
    <name type="scientific">Cladophialophora bantiana (strain ATCC 10958 / CBS 173.52 / CDC B-1940 / NIH 8579)</name>
    <name type="common">Xylohypha bantiana</name>
    <dbReference type="NCBI Taxonomy" id="1442370"/>
    <lineage>
        <taxon>Eukaryota</taxon>
        <taxon>Fungi</taxon>
        <taxon>Dikarya</taxon>
        <taxon>Ascomycota</taxon>
        <taxon>Pezizomycotina</taxon>
        <taxon>Eurotiomycetes</taxon>
        <taxon>Chaetothyriomycetidae</taxon>
        <taxon>Chaetothyriales</taxon>
        <taxon>Herpotrichiellaceae</taxon>
        <taxon>Cladophialophora</taxon>
    </lineage>
</organism>
<accession>A0A0D2FLX3</accession>
<protein>
    <recommendedName>
        <fullName evidence="2">RBR-type E3 ubiquitin transferase</fullName>
        <ecNumber evidence="2">2.3.2.31</ecNumber>
    </recommendedName>
</protein>
<evidence type="ECO:0000256" key="1">
    <source>
        <dbReference type="ARBA" id="ARBA00001798"/>
    </source>
</evidence>
<evidence type="ECO:0000256" key="7">
    <source>
        <dbReference type="ARBA" id="ARBA00022786"/>
    </source>
</evidence>
<keyword evidence="8" id="KW-0862">Zinc</keyword>
<dbReference type="CDD" id="cd22584">
    <property type="entry name" value="Rcat_RBR_unk"/>
    <property type="match status" value="1"/>
</dbReference>
<dbReference type="InterPro" id="IPR013083">
    <property type="entry name" value="Znf_RING/FYVE/PHD"/>
</dbReference>
<feature type="region of interest" description="Disordered" evidence="10">
    <location>
        <begin position="82"/>
        <end position="130"/>
    </location>
</feature>
<evidence type="ECO:0000313" key="13">
    <source>
        <dbReference type="EMBL" id="KIW87727.1"/>
    </source>
</evidence>
<keyword evidence="14" id="KW-1185">Reference proteome</keyword>
<feature type="domain" description="RING-type" evidence="12">
    <location>
        <begin position="184"/>
        <end position="390"/>
    </location>
</feature>
<proteinExistence type="predicted"/>
<dbReference type="Gene3D" id="3.30.40.10">
    <property type="entry name" value="Zinc/RING finger domain, C3HC4 (zinc finger)"/>
    <property type="match status" value="1"/>
</dbReference>
<dbReference type="OrthoDB" id="9977870at2759"/>
<dbReference type="PROSITE" id="PS51873">
    <property type="entry name" value="TRIAD"/>
    <property type="match status" value="1"/>
</dbReference>
<feature type="domain" description="RING-type" evidence="11">
    <location>
        <begin position="188"/>
        <end position="230"/>
    </location>
</feature>
<dbReference type="PROSITE" id="PS50089">
    <property type="entry name" value="ZF_RING_2"/>
    <property type="match status" value="1"/>
</dbReference>
<dbReference type="InterPro" id="IPR001841">
    <property type="entry name" value="Znf_RING"/>
</dbReference>
<keyword evidence="5" id="KW-0677">Repeat</keyword>
<dbReference type="GO" id="GO:0061630">
    <property type="term" value="F:ubiquitin protein ligase activity"/>
    <property type="evidence" value="ECO:0007669"/>
    <property type="project" value="UniProtKB-EC"/>
</dbReference>
<evidence type="ECO:0000259" key="12">
    <source>
        <dbReference type="PROSITE" id="PS51873"/>
    </source>
</evidence>
<dbReference type="PROSITE" id="PS00518">
    <property type="entry name" value="ZF_RING_1"/>
    <property type="match status" value="1"/>
</dbReference>
<dbReference type="SMART" id="SM00647">
    <property type="entry name" value="IBR"/>
    <property type="match status" value="2"/>
</dbReference>
<dbReference type="AlphaFoldDB" id="A0A0D2FLX3"/>
<keyword evidence="4" id="KW-0479">Metal-binding</keyword>
<keyword evidence="7" id="KW-0833">Ubl conjugation pathway</keyword>
<evidence type="ECO:0000256" key="4">
    <source>
        <dbReference type="ARBA" id="ARBA00022723"/>
    </source>
</evidence>
<evidence type="ECO:0000256" key="9">
    <source>
        <dbReference type="PROSITE-ProRule" id="PRU00175"/>
    </source>
</evidence>
<dbReference type="Proteomes" id="UP000053789">
    <property type="component" value="Unassembled WGS sequence"/>
</dbReference>
<evidence type="ECO:0000313" key="14">
    <source>
        <dbReference type="Proteomes" id="UP000053789"/>
    </source>
</evidence>
<dbReference type="PANTHER" id="PTHR11685">
    <property type="entry name" value="RBR FAMILY RING FINGER AND IBR DOMAIN-CONTAINING"/>
    <property type="match status" value="1"/>
</dbReference>
<dbReference type="CDD" id="cd16449">
    <property type="entry name" value="RING-HC"/>
    <property type="match status" value="1"/>
</dbReference>
<feature type="compositionally biased region" description="Low complexity" evidence="10">
    <location>
        <begin position="407"/>
        <end position="427"/>
    </location>
</feature>
<dbReference type="InterPro" id="IPR017907">
    <property type="entry name" value="Znf_RING_CS"/>
</dbReference>
<evidence type="ECO:0000256" key="6">
    <source>
        <dbReference type="ARBA" id="ARBA00022771"/>
    </source>
</evidence>